<dbReference type="RefSeq" id="WP_104474213.1">
    <property type="nucleotide sequence ID" value="NZ_MPZN01000004.1"/>
</dbReference>
<evidence type="ECO:0000313" key="3">
    <source>
        <dbReference type="EMBL" id="PPL20197.1"/>
    </source>
</evidence>
<dbReference type="CDD" id="cd03801">
    <property type="entry name" value="GT4_PimA-like"/>
    <property type="match status" value="1"/>
</dbReference>
<feature type="domain" description="Glycosyl transferase family 1" evidence="2">
    <location>
        <begin position="214"/>
        <end position="385"/>
    </location>
</feature>
<keyword evidence="1 3" id="KW-0808">Transferase</keyword>
<dbReference type="SUPFAM" id="SSF53756">
    <property type="entry name" value="UDP-Glycosyltransferase/glycogen phosphorylase"/>
    <property type="match status" value="1"/>
</dbReference>
<accession>A0ABX5AZ72</accession>
<sequence length="460" mass="51769">MPLETDTPQKTAALNKVLVITPDSLGVQMAGPAIRAFEMAKALSTVADVRLVSTLQSELQHPDFPVFFASSDELRAHADWSDVIVFQGHVLASFPWLSDERYILVADIYDPMHLEVLEQVKALPEADRLHVSLQTAEVLNAQIERSDYMLCASEKQRDFWLGQLAALCRINPYTYDQDASLRSLLGVAPFGIEDTAPVQVRHGIKGTVPGISESDTVIIWGGGIYNWFDPITLIHAVHALSKTHPDLRLFFLGVKHPNPNVPEMEVSLRTRELAESLGLLDRVVFFNDGWVPYDERANYLLDADLGVSTHFDHLETAFSFRTRILDYLWASLPIVSTDGDTFASIIRDNDLGRVVPPEDIEALRGALEELLYDDERRAVVRENVQRYAQRLRWSTVLEPLIAFCLNPRRAPDIVAGVVSPRQRERKDLATRIAGLEASSSWRVTRPIRWASNRLSRLSRG</sequence>
<gene>
    <name evidence="3" type="ORF">GY24_02460</name>
</gene>
<proteinExistence type="predicted"/>
<dbReference type="InterPro" id="IPR001296">
    <property type="entry name" value="Glyco_trans_1"/>
</dbReference>
<evidence type="ECO:0000259" key="2">
    <source>
        <dbReference type="Pfam" id="PF00534"/>
    </source>
</evidence>
<evidence type="ECO:0000313" key="4">
    <source>
        <dbReference type="Proteomes" id="UP000237755"/>
    </source>
</evidence>
<keyword evidence="4" id="KW-1185">Reference proteome</keyword>
<organism evidence="3 4">
    <name type="scientific">Microterricola pindariensis</name>
    <dbReference type="NCBI Taxonomy" id="478010"/>
    <lineage>
        <taxon>Bacteria</taxon>
        <taxon>Bacillati</taxon>
        <taxon>Actinomycetota</taxon>
        <taxon>Actinomycetes</taxon>
        <taxon>Micrococcales</taxon>
        <taxon>Microbacteriaceae</taxon>
        <taxon>Microterricola</taxon>
    </lineage>
</organism>
<dbReference type="PANTHER" id="PTHR12526:SF635">
    <property type="entry name" value="GLYCOSYL TRANSFERASE GROUP 1"/>
    <property type="match status" value="1"/>
</dbReference>
<dbReference type="Pfam" id="PF00534">
    <property type="entry name" value="Glycos_transf_1"/>
    <property type="match status" value="1"/>
</dbReference>
<dbReference type="PANTHER" id="PTHR12526">
    <property type="entry name" value="GLYCOSYLTRANSFERASE"/>
    <property type="match status" value="1"/>
</dbReference>
<dbReference type="GO" id="GO:0016740">
    <property type="term" value="F:transferase activity"/>
    <property type="evidence" value="ECO:0007669"/>
    <property type="project" value="UniProtKB-KW"/>
</dbReference>
<dbReference type="Gene3D" id="3.40.50.2000">
    <property type="entry name" value="Glycogen Phosphorylase B"/>
    <property type="match status" value="1"/>
</dbReference>
<dbReference type="EMBL" id="MPZN01000004">
    <property type="protein sequence ID" value="PPL20197.1"/>
    <property type="molecule type" value="Genomic_DNA"/>
</dbReference>
<reference evidence="3 4" key="1">
    <citation type="journal article" date="2008" name="Int. J. Syst. Evol. Microbiol.">
        <title>Leifsonia pindariensis sp. nov., isolated from the Pindari glacier of the Indian Himalayas, and emended description of the genus Leifsonia.</title>
        <authorList>
            <person name="Reddy G.S."/>
            <person name="Prabagaran S.R."/>
            <person name="Shivaji S."/>
        </authorList>
    </citation>
    <scope>NUCLEOTIDE SEQUENCE [LARGE SCALE GENOMIC DNA]</scope>
    <source>
        <strain evidence="3 4">PON 10</strain>
    </source>
</reference>
<dbReference type="Proteomes" id="UP000237755">
    <property type="component" value="Unassembled WGS sequence"/>
</dbReference>
<evidence type="ECO:0000256" key="1">
    <source>
        <dbReference type="ARBA" id="ARBA00022679"/>
    </source>
</evidence>
<protein>
    <submittedName>
        <fullName evidence="3">Glycosyl transferase family 1</fullName>
    </submittedName>
</protein>
<name>A0ABX5AZ72_9MICO</name>
<comment type="caution">
    <text evidence="3">The sequence shown here is derived from an EMBL/GenBank/DDBJ whole genome shotgun (WGS) entry which is preliminary data.</text>
</comment>